<protein>
    <submittedName>
        <fullName evidence="1">Uncharacterized protein</fullName>
    </submittedName>
</protein>
<dbReference type="Proteomes" id="UP000012313">
    <property type="component" value="Unassembled WGS sequence"/>
</dbReference>
<keyword evidence="2" id="KW-1185">Reference proteome</keyword>
<dbReference type="AlphaFoldDB" id="N1WHC1"/>
<evidence type="ECO:0000313" key="2">
    <source>
        <dbReference type="Proteomes" id="UP000012313"/>
    </source>
</evidence>
<sequence>MTEITPGRDSNGASIHQKHPPAKVAFSVLGFAIKVEKKNTAQTKIKILKWNIRFSRKKGSISKWNGYRRRTESFQSFFAECFKTYGECGVADFHFGTGADLKSIRIVSIFKFSFILI</sequence>
<organism evidence="1 2">
    <name type="scientific">Leptospira weilii serovar Ranarum str. ICFT</name>
    <dbReference type="NCBI Taxonomy" id="1218598"/>
    <lineage>
        <taxon>Bacteria</taxon>
        <taxon>Pseudomonadati</taxon>
        <taxon>Spirochaetota</taxon>
        <taxon>Spirochaetia</taxon>
        <taxon>Leptospirales</taxon>
        <taxon>Leptospiraceae</taxon>
        <taxon>Leptospira</taxon>
    </lineage>
</organism>
<dbReference type="EMBL" id="AOHC02000048">
    <property type="protein sequence ID" value="EMY76504.1"/>
    <property type="molecule type" value="Genomic_DNA"/>
</dbReference>
<evidence type="ECO:0000313" key="1">
    <source>
        <dbReference type="EMBL" id="EMY76504.1"/>
    </source>
</evidence>
<name>N1WHC1_9LEPT</name>
<reference evidence="1" key="1">
    <citation type="submission" date="2013-03" db="EMBL/GenBank/DDBJ databases">
        <authorList>
            <person name="Harkins D.M."/>
            <person name="Durkin A.S."/>
            <person name="Brinkac L.M."/>
            <person name="Haft D.H."/>
            <person name="Selengut J.D."/>
            <person name="Sanka R."/>
            <person name="DePew J."/>
            <person name="Purushe J."/>
            <person name="Hartskeerl R.A."/>
            <person name="Ahmed A."/>
            <person name="van der Linden H."/>
            <person name="Goris M.G.A."/>
            <person name="Vinetz J.M."/>
            <person name="Sutton G.G."/>
            <person name="Nierman W.C."/>
            <person name="Fouts D.E."/>
        </authorList>
    </citation>
    <scope>NUCLEOTIDE SEQUENCE [LARGE SCALE GENOMIC DNA]</scope>
    <source>
        <strain evidence="1">ICFT</strain>
    </source>
</reference>
<dbReference type="STRING" id="1218598.LEP1GSC060_3507"/>
<gene>
    <name evidence="1" type="ORF">LEP1GSC060_3507</name>
</gene>
<accession>N1WHC1</accession>
<proteinExistence type="predicted"/>
<comment type="caution">
    <text evidence="1">The sequence shown here is derived from an EMBL/GenBank/DDBJ whole genome shotgun (WGS) entry which is preliminary data.</text>
</comment>